<dbReference type="AlphaFoldDB" id="A0A812KG70"/>
<evidence type="ECO:0000256" key="2">
    <source>
        <dbReference type="ARBA" id="ARBA00022443"/>
    </source>
</evidence>
<protein>
    <recommendedName>
        <fullName evidence="1">non-specific protein-tyrosine kinase</fullName>
        <ecNumber evidence="1">2.7.10.2</ecNumber>
    </recommendedName>
</protein>
<evidence type="ECO:0000256" key="1">
    <source>
        <dbReference type="ARBA" id="ARBA00011903"/>
    </source>
</evidence>
<evidence type="ECO:0000256" key="3">
    <source>
        <dbReference type="ARBA" id="ARBA00022679"/>
    </source>
</evidence>
<dbReference type="Proteomes" id="UP000604046">
    <property type="component" value="Unassembled WGS sequence"/>
</dbReference>
<evidence type="ECO:0000256" key="6">
    <source>
        <dbReference type="ARBA" id="ARBA00022840"/>
    </source>
</evidence>
<comment type="caution">
    <text evidence="10">The sequence shown here is derived from an EMBL/GenBank/DDBJ whole genome shotgun (WGS) entry which is preliminary data.</text>
</comment>
<dbReference type="EMBL" id="CAJNDS010000627">
    <property type="protein sequence ID" value="CAE7223714.1"/>
    <property type="molecule type" value="Genomic_DNA"/>
</dbReference>
<accession>A0A812KG70</accession>
<evidence type="ECO:0000256" key="5">
    <source>
        <dbReference type="ARBA" id="ARBA00022777"/>
    </source>
</evidence>
<gene>
    <name evidence="10" type="primary">pol</name>
    <name evidence="10" type="ORF">SNAT2548_LOCUS8464</name>
</gene>
<evidence type="ECO:0000256" key="4">
    <source>
        <dbReference type="ARBA" id="ARBA00022741"/>
    </source>
</evidence>
<feature type="compositionally biased region" description="Polar residues" evidence="8">
    <location>
        <begin position="64"/>
        <end position="88"/>
    </location>
</feature>
<dbReference type="EC" id="2.7.10.2" evidence="1"/>
<dbReference type="GO" id="GO:0004715">
    <property type="term" value="F:non-membrane spanning protein tyrosine kinase activity"/>
    <property type="evidence" value="ECO:0007669"/>
    <property type="project" value="UniProtKB-EC"/>
</dbReference>
<reference evidence="10" key="1">
    <citation type="submission" date="2021-02" db="EMBL/GenBank/DDBJ databases">
        <authorList>
            <person name="Dougan E. K."/>
            <person name="Rhodes N."/>
            <person name="Thang M."/>
            <person name="Chan C."/>
        </authorList>
    </citation>
    <scope>NUCLEOTIDE SEQUENCE</scope>
</reference>
<feature type="non-terminal residue" evidence="10">
    <location>
        <position position="1"/>
    </location>
</feature>
<name>A0A812KG70_9DINO</name>
<feature type="region of interest" description="Disordered" evidence="8">
    <location>
        <begin position="49"/>
        <end position="100"/>
    </location>
</feature>
<dbReference type="Pfam" id="PF22931">
    <property type="entry name" value="SAM_TNK"/>
    <property type="match status" value="1"/>
</dbReference>
<sequence length="100" mass="11006">ESLGLRHLLPKFEKPLGVRHLHEVSELEIADLEEIGLSRLEVRRLRAVAEQASTQESRWPRTEPPSSSGRQQYPQSATEEASRPSPSTAWALAGAGAGRP</sequence>
<dbReference type="InterPro" id="IPR055175">
    <property type="entry name" value="ACK/TNK-like_SAM"/>
</dbReference>
<evidence type="ECO:0000256" key="7">
    <source>
        <dbReference type="ARBA" id="ARBA00023137"/>
    </source>
</evidence>
<organism evidence="10 11">
    <name type="scientific">Symbiodinium natans</name>
    <dbReference type="NCBI Taxonomy" id="878477"/>
    <lineage>
        <taxon>Eukaryota</taxon>
        <taxon>Sar</taxon>
        <taxon>Alveolata</taxon>
        <taxon>Dinophyceae</taxon>
        <taxon>Suessiales</taxon>
        <taxon>Symbiodiniaceae</taxon>
        <taxon>Symbiodinium</taxon>
    </lineage>
</organism>
<evidence type="ECO:0000313" key="11">
    <source>
        <dbReference type="Proteomes" id="UP000604046"/>
    </source>
</evidence>
<evidence type="ECO:0000259" key="9">
    <source>
        <dbReference type="Pfam" id="PF22931"/>
    </source>
</evidence>
<keyword evidence="3" id="KW-0808">Transferase</keyword>
<keyword evidence="2" id="KW-0728">SH3 domain</keyword>
<keyword evidence="6" id="KW-0067">ATP-binding</keyword>
<dbReference type="GO" id="GO:0005524">
    <property type="term" value="F:ATP binding"/>
    <property type="evidence" value="ECO:0007669"/>
    <property type="project" value="UniProtKB-KW"/>
</dbReference>
<feature type="domain" description="ACK/TNK-like SAM" evidence="9">
    <location>
        <begin position="3"/>
        <end position="49"/>
    </location>
</feature>
<proteinExistence type="predicted"/>
<keyword evidence="5" id="KW-0418">Kinase</keyword>
<keyword evidence="11" id="KW-1185">Reference proteome</keyword>
<feature type="non-terminal residue" evidence="10">
    <location>
        <position position="100"/>
    </location>
</feature>
<keyword evidence="4" id="KW-0547">Nucleotide-binding</keyword>
<evidence type="ECO:0000256" key="8">
    <source>
        <dbReference type="SAM" id="MobiDB-lite"/>
    </source>
</evidence>
<evidence type="ECO:0000313" key="10">
    <source>
        <dbReference type="EMBL" id="CAE7223714.1"/>
    </source>
</evidence>
<keyword evidence="7" id="KW-0829">Tyrosine-protein kinase</keyword>